<feature type="region of interest" description="Disordered" evidence="1">
    <location>
        <begin position="73"/>
        <end position="95"/>
    </location>
</feature>
<protein>
    <recommendedName>
        <fullName evidence="4">Glycogenin-1</fullName>
    </recommendedName>
</protein>
<feature type="compositionally biased region" description="Low complexity" evidence="1">
    <location>
        <begin position="76"/>
        <end position="86"/>
    </location>
</feature>
<sequence>MRTSNQQQMYASWNESSYTKWNCLALTMYDKICFIDCDKIILTNIDTIFTCTAPAATFGSAWTKTYAPYSLRDPTSSRSHTSNNRRGGTTASSNVNTSVQNLPIFHSDSYHFHSTTLLPLSKRVRYDVSKGFDPNMGGCNNPYWALQHGEKVHPGLIFLGLFCHSVSCTGTMVLLETCLQHYCYFLYMIFHDPVVTHCSNSGKHSEFGLPTCYSGKDEQSIAFLYLQGGKQWYFIDARYNHIPWLPRWLQNMSLYMQPKTYHYFNTKPWIFARDQYKDLEAWWALARNLVSTHTTVFDGAASAFKVQKTVSLQTLINAI</sequence>
<dbReference type="Gene3D" id="3.90.550.10">
    <property type="entry name" value="Spore Coat Polysaccharide Biosynthesis Protein SpsA, Chain A"/>
    <property type="match status" value="1"/>
</dbReference>
<reference evidence="3" key="3">
    <citation type="journal article" date="2016" name="Gigascience">
        <title>De novo construction of an expanded transcriptome assembly for the western tarnished plant bug, Lygus hesperus.</title>
        <authorList>
            <person name="Tassone E.E."/>
            <person name="Geib S.M."/>
            <person name="Hall B."/>
            <person name="Fabrick J.A."/>
            <person name="Brent C.S."/>
            <person name="Hull J.J."/>
        </authorList>
    </citation>
    <scope>NUCLEOTIDE SEQUENCE</scope>
</reference>
<gene>
    <name evidence="2" type="ORF">CM83_19938</name>
    <name evidence="3" type="ORF">g.19435</name>
</gene>
<accession>A0A0A9Y550</accession>
<proteinExistence type="predicted"/>
<reference evidence="2" key="2">
    <citation type="submission" date="2014-07" db="EMBL/GenBank/DDBJ databases">
        <authorList>
            <person name="Hull J."/>
        </authorList>
    </citation>
    <scope>NUCLEOTIDE SEQUENCE</scope>
</reference>
<evidence type="ECO:0000313" key="3">
    <source>
        <dbReference type="EMBL" id="JAQ16133.1"/>
    </source>
</evidence>
<evidence type="ECO:0008006" key="4">
    <source>
        <dbReference type="Google" id="ProtNLM"/>
    </source>
</evidence>
<dbReference type="EMBL" id="GDHC01002496">
    <property type="protein sequence ID" value="JAQ16133.1"/>
    <property type="molecule type" value="Transcribed_RNA"/>
</dbReference>
<evidence type="ECO:0000256" key="1">
    <source>
        <dbReference type="SAM" id="MobiDB-lite"/>
    </source>
</evidence>
<organism evidence="2">
    <name type="scientific">Lygus hesperus</name>
    <name type="common">Western plant bug</name>
    <dbReference type="NCBI Taxonomy" id="30085"/>
    <lineage>
        <taxon>Eukaryota</taxon>
        <taxon>Metazoa</taxon>
        <taxon>Ecdysozoa</taxon>
        <taxon>Arthropoda</taxon>
        <taxon>Hexapoda</taxon>
        <taxon>Insecta</taxon>
        <taxon>Pterygota</taxon>
        <taxon>Neoptera</taxon>
        <taxon>Paraneoptera</taxon>
        <taxon>Hemiptera</taxon>
        <taxon>Heteroptera</taxon>
        <taxon>Panheteroptera</taxon>
        <taxon>Cimicomorpha</taxon>
        <taxon>Miridae</taxon>
        <taxon>Mirini</taxon>
        <taxon>Lygus</taxon>
    </lineage>
</organism>
<reference evidence="2" key="1">
    <citation type="journal article" date="2014" name="PLoS ONE">
        <title>Transcriptome-Based Identification of ABC Transporters in the Western Tarnished Plant Bug Lygus hesperus.</title>
        <authorList>
            <person name="Hull J.J."/>
            <person name="Chaney K."/>
            <person name="Geib S.M."/>
            <person name="Fabrick J.A."/>
            <person name="Brent C.S."/>
            <person name="Walsh D."/>
            <person name="Lavine L.C."/>
        </authorList>
    </citation>
    <scope>NUCLEOTIDE SEQUENCE</scope>
</reference>
<dbReference type="InterPro" id="IPR029044">
    <property type="entry name" value="Nucleotide-diphossugar_trans"/>
</dbReference>
<dbReference type="SUPFAM" id="SSF53448">
    <property type="entry name" value="Nucleotide-diphospho-sugar transferases"/>
    <property type="match status" value="1"/>
</dbReference>
<name>A0A0A9Y550_LYGHE</name>
<dbReference type="AlphaFoldDB" id="A0A0A9Y550"/>
<evidence type="ECO:0000313" key="2">
    <source>
        <dbReference type="EMBL" id="JAG28177.1"/>
    </source>
</evidence>
<dbReference type="EMBL" id="GBHO01015427">
    <property type="protein sequence ID" value="JAG28177.1"/>
    <property type="molecule type" value="Transcribed_RNA"/>
</dbReference>